<evidence type="ECO:0000256" key="1">
    <source>
        <dbReference type="ARBA" id="ARBA00022500"/>
    </source>
</evidence>
<dbReference type="Pfam" id="PF08447">
    <property type="entry name" value="PAS_3"/>
    <property type="match status" value="1"/>
</dbReference>
<reference evidence="8" key="1">
    <citation type="submission" date="2022-12" db="EMBL/GenBank/DDBJ databases">
        <title>Jiella pelagia sp. nov., isolated from phosphonate enriched culture of Northwest Pacific surface seawater.</title>
        <authorList>
            <person name="Shin D.Y."/>
            <person name="Hwang C.Y."/>
        </authorList>
    </citation>
    <scope>NUCLEOTIDE SEQUENCE</scope>
    <source>
        <strain evidence="8">HL-NP1</strain>
    </source>
</reference>
<evidence type="ECO:0000313" key="8">
    <source>
        <dbReference type="EMBL" id="WAP68598.1"/>
    </source>
</evidence>
<protein>
    <submittedName>
        <fullName evidence="8">PAS domain-containing methyl-accepting chemotaxis protein</fullName>
    </submittedName>
</protein>
<dbReference type="Proteomes" id="UP001164020">
    <property type="component" value="Chromosome"/>
</dbReference>
<feature type="domain" description="PAS" evidence="5">
    <location>
        <begin position="152"/>
        <end position="184"/>
    </location>
</feature>
<dbReference type="InterPro" id="IPR004089">
    <property type="entry name" value="MCPsignal_dom"/>
</dbReference>
<dbReference type="CDD" id="cd00130">
    <property type="entry name" value="PAS"/>
    <property type="match status" value="2"/>
</dbReference>
<evidence type="ECO:0000256" key="3">
    <source>
        <dbReference type="PROSITE-ProRule" id="PRU00284"/>
    </source>
</evidence>
<gene>
    <name evidence="8" type="ORF">OH818_25505</name>
</gene>
<comment type="similarity">
    <text evidence="2">Belongs to the methyl-accepting chemotaxis (MCP) protein family.</text>
</comment>
<dbReference type="NCBIfam" id="TIGR00229">
    <property type="entry name" value="sensory_box"/>
    <property type="match status" value="2"/>
</dbReference>
<dbReference type="InterPro" id="IPR003660">
    <property type="entry name" value="HAMP_dom"/>
</dbReference>
<keyword evidence="1" id="KW-0145">Chemotaxis</keyword>
<dbReference type="PROSITE" id="PS50111">
    <property type="entry name" value="CHEMOTAXIS_TRANSDUC_2"/>
    <property type="match status" value="1"/>
</dbReference>
<keyword evidence="3" id="KW-0807">Transducer</keyword>
<name>A0ABY7BY08_9HYPH</name>
<accession>A0ABY7BY08</accession>
<dbReference type="SMART" id="SM00086">
    <property type="entry name" value="PAC"/>
    <property type="match status" value="2"/>
</dbReference>
<dbReference type="PANTHER" id="PTHR43531:SF11">
    <property type="entry name" value="METHYL-ACCEPTING CHEMOTAXIS PROTEIN 3"/>
    <property type="match status" value="1"/>
</dbReference>
<evidence type="ECO:0000259" key="7">
    <source>
        <dbReference type="PROSITE" id="PS50885"/>
    </source>
</evidence>
<dbReference type="InterPro" id="IPR001610">
    <property type="entry name" value="PAC"/>
</dbReference>
<dbReference type="InterPro" id="IPR000014">
    <property type="entry name" value="PAS"/>
</dbReference>
<dbReference type="InterPro" id="IPR051310">
    <property type="entry name" value="MCP_chemotaxis"/>
</dbReference>
<organism evidence="8 9">
    <name type="scientific">Jiella pelagia</name>
    <dbReference type="NCBI Taxonomy" id="2986949"/>
    <lineage>
        <taxon>Bacteria</taxon>
        <taxon>Pseudomonadati</taxon>
        <taxon>Pseudomonadota</taxon>
        <taxon>Alphaproteobacteria</taxon>
        <taxon>Hyphomicrobiales</taxon>
        <taxon>Aurantimonadaceae</taxon>
        <taxon>Jiella</taxon>
    </lineage>
</organism>
<evidence type="ECO:0000259" key="5">
    <source>
        <dbReference type="PROSITE" id="PS50112"/>
    </source>
</evidence>
<dbReference type="RefSeq" id="WP_268881023.1">
    <property type="nucleotide sequence ID" value="NZ_CP114029.1"/>
</dbReference>
<dbReference type="InterPro" id="IPR035965">
    <property type="entry name" value="PAS-like_dom_sf"/>
</dbReference>
<feature type="domain" description="PAS" evidence="5">
    <location>
        <begin position="24"/>
        <end position="54"/>
    </location>
</feature>
<evidence type="ECO:0000256" key="2">
    <source>
        <dbReference type="ARBA" id="ARBA00029447"/>
    </source>
</evidence>
<keyword evidence="9" id="KW-1185">Reference proteome</keyword>
<feature type="domain" description="PAC" evidence="6">
    <location>
        <begin position="205"/>
        <end position="257"/>
    </location>
</feature>
<evidence type="ECO:0000313" key="9">
    <source>
        <dbReference type="Proteomes" id="UP001164020"/>
    </source>
</evidence>
<dbReference type="PROSITE" id="PS50113">
    <property type="entry name" value="PAC"/>
    <property type="match status" value="2"/>
</dbReference>
<evidence type="ECO:0000259" key="4">
    <source>
        <dbReference type="PROSITE" id="PS50111"/>
    </source>
</evidence>
<dbReference type="CDD" id="cd11386">
    <property type="entry name" value="MCP_signal"/>
    <property type="match status" value="1"/>
</dbReference>
<dbReference type="SUPFAM" id="SSF55785">
    <property type="entry name" value="PYP-like sensor domain (PAS domain)"/>
    <property type="match status" value="2"/>
</dbReference>
<dbReference type="InterPro" id="IPR000700">
    <property type="entry name" value="PAS-assoc_C"/>
</dbReference>
<dbReference type="InterPro" id="IPR004090">
    <property type="entry name" value="Chemotax_Me-accpt_rcpt"/>
</dbReference>
<sequence length="577" mass="61562">MLSHQLFDPSASRLIRALGKSLAIIEFDPSGTIISANENFCALMGYSTEEILGRHHSMFIDNEHAQSSEYKDFWNSLAQGQFHNREFRRFGKGGRQLWIQASYNPVLNARGKVVRIVKVASDTTAAHLRNAAFEAKLAAISRVQGVIEFTPDGTIIDANDNFLSLMGYGLDEIQGRHHRMFVPDAYAASPEYRDFWRQLNEGRFVAAEFERFGKGGKSVWIQASYNPIPDDEGRITSVVKFATDITDRVQAVAEVANGLTELSNNNLQHRLHRTFVPAFEQLRVDYNASLSGLQATMTKVAASAGTVNTGTRRIVQYSSDMTARIEQQAASLQETASALGNITETVKKSAEGALEAALAASGARSGTLLSGKVMNQAAAVMGEINASSGRISEVIGIIDEIAFQTNLLALNAGVEAARAGESGRGFAVVAQEVRGLAQRSAVAAKEIKALITASSEQVKRGVALVDKTAMALEGVTAKVGEIDAVLSAVAKSAQAQAAGLSKVNVSVNRMDQVTHENAKMLGESRAAAQSLEVAAGEMATLIGEFSIDTEAAVAIPAGGPRLVLVDGGPPSQRAARA</sequence>
<dbReference type="PROSITE" id="PS50112">
    <property type="entry name" value="PAS"/>
    <property type="match status" value="2"/>
</dbReference>
<dbReference type="PRINTS" id="PR00260">
    <property type="entry name" value="CHEMTRNSDUCR"/>
</dbReference>
<feature type="domain" description="Methyl-accepting transducer" evidence="4">
    <location>
        <begin position="303"/>
        <end position="532"/>
    </location>
</feature>
<feature type="domain" description="HAMP" evidence="7">
    <location>
        <begin position="246"/>
        <end position="298"/>
    </location>
</feature>
<dbReference type="PROSITE" id="PS50885">
    <property type="entry name" value="HAMP"/>
    <property type="match status" value="1"/>
</dbReference>
<dbReference type="SUPFAM" id="SSF58104">
    <property type="entry name" value="Methyl-accepting chemotaxis protein (MCP) signaling domain"/>
    <property type="match status" value="1"/>
</dbReference>
<dbReference type="PANTHER" id="PTHR43531">
    <property type="entry name" value="PROTEIN ICFG"/>
    <property type="match status" value="1"/>
</dbReference>
<dbReference type="Pfam" id="PF08448">
    <property type="entry name" value="PAS_4"/>
    <property type="match status" value="1"/>
</dbReference>
<dbReference type="InterPro" id="IPR013655">
    <property type="entry name" value="PAS_fold_3"/>
</dbReference>
<feature type="domain" description="PAC" evidence="6">
    <location>
        <begin position="83"/>
        <end position="135"/>
    </location>
</feature>
<dbReference type="Gene3D" id="3.30.450.20">
    <property type="entry name" value="PAS domain"/>
    <property type="match status" value="2"/>
</dbReference>
<proteinExistence type="inferred from homology"/>
<dbReference type="InterPro" id="IPR013656">
    <property type="entry name" value="PAS_4"/>
</dbReference>
<dbReference type="SMART" id="SM00283">
    <property type="entry name" value="MA"/>
    <property type="match status" value="1"/>
</dbReference>
<dbReference type="SMART" id="SM00091">
    <property type="entry name" value="PAS"/>
    <property type="match status" value="2"/>
</dbReference>
<dbReference type="Pfam" id="PF00015">
    <property type="entry name" value="MCPsignal"/>
    <property type="match status" value="1"/>
</dbReference>
<dbReference type="EMBL" id="CP114029">
    <property type="protein sequence ID" value="WAP68598.1"/>
    <property type="molecule type" value="Genomic_DNA"/>
</dbReference>
<evidence type="ECO:0000259" key="6">
    <source>
        <dbReference type="PROSITE" id="PS50113"/>
    </source>
</evidence>
<dbReference type="Gene3D" id="1.10.287.950">
    <property type="entry name" value="Methyl-accepting chemotaxis protein"/>
    <property type="match status" value="1"/>
</dbReference>